<organism evidence="1 2">
    <name type="scientific">Hirschia litorea</name>
    <dbReference type="NCBI Taxonomy" id="1199156"/>
    <lineage>
        <taxon>Bacteria</taxon>
        <taxon>Pseudomonadati</taxon>
        <taxon>Pseudomonadota</taxon>
        <taxon>Alphaproteobacteria</taxon>
        <taxon>Hyphomonadales</taxon>
        <taxon>Hyphomonadaceae</taxon>
        <taxon>Hirschia</taxon>
    </lineage>
</organism>
<protein>
    <recommendedName>
        <fullName evidence="3">DUF3598 domain-containing protein</fullName>
    </recommendedName>
</protein>
<comment type="caution">
    <text evidence="1">The sequence shown here is derived from an EMBL/GenBank/DDBJ whole genome shotgun (WGS) entry which is preliminary data.</text>
</comment>
<keyword evidence="2" id="KW-1185">Reference proteome</keyword>
<dbReference type="RefSeq" id="WP_382169118.1">
    <property type="nucleotide sequence ID" value="NZ_JBHTBR010000009.1"/>
</dbReference>
<dbReference type="EMBL" id="JBHTBR010000009">
    <property type="protein sequence ID" value="MFC7293050.1"/>
    <property type="molecule type" value="Genomic_DNA"/>
</dbReference>
<dbReference type="SUPFAM" id="SSF50814">
    <property type="entry name" value="Lipocalins"/>
    <property type="match status" value="1"/>
</dbReference>
<dbReference type="Proteomes" id="UP001596492">
    <property type="component" value="Unassembled WGS sequence"/>
</dbReference>
<evidence type="ECO:0000313" key="2">
    <source>
        <dbReference type="Proteomes" id="UP001596492"/>
    </source>
</evidence>
<name>A0ABW2IPD6_9PROT</name>
<gene>
    <name evidence="1" type="ORF">ACFQS8_15620</name>
</gene>
<sequence>MSIFDDFHKAMPTMAKHAGIWEGIYTHIDVDANVIDRHKTRVVCEFPTEGEHVYIQHNHFMWEDGREYKARLPGVYRDGRLWWDLDTFHGSSWETDEGLIMLDLDRKDDPGANFYEIIALGKTGQHRARTWHWFKDGKLFKRTLCDETKIG</sequence>
<accession>A0ABW2IPD6</accession>
<evidence type="ECO:0000313" key="1">
    <source>
        <dbReference type="EMBL" id="MFC7293050.1"/>
    </source>
</evidence>
<evidence type="ECO:0008006" key="3">
    <source>
        <dbReference type="Google" id="ProtNLM"/>
    </source>
</evidence>
<dbReference type="Gene3D" id="2.40.128.20">
    <property type="match status" value="1"/>
</dbReference>
<proteinExistence type="predicted"/>
<reference evidence="2" key="1">
    <citation type="journal article" date="2019" name="Int. J. Syst. Evol. Microbiol.">
        <title>The Global Catalogue of Microorganisms (GCM) 10K type strain sequencing project: providing services to taxonomists for standard genome sequencing and annotation.</title>
        <authorList>
            <consortium name="The Broad Institute Genomics Platform"/>
            <consortium name="The Broad Institute Genome Sequencing Center for Infectious Disease"/>
            <person name="Wu L."/>
            <person name="Ma J."/>
        </authorList>
    </citation>
    <scope>NUCLEOTIDE SEQUENCE [LARGE SCALE GENOMIC DNA]</scope>
    <source>
        <strain evidence="2">CCUG 51308</strain>
    </source>
</reference>
<dbReference type="InterPro" id="IPR012674">
    <property type="entry name" value="Calycin"/>
</dbReference>